<dbReference type="PANTHER" id="PTHR34848:SF1">
    <property type="entry name" value="BIFUNCTIONAL ADENOSYLCOBALAMIN BIOSYNTHESIS PROTEIN COBU"/>
    <property type="match status" value="1"/>
</dbReference>
<dbReference type="RefSeq" id="WP_132700958.1">
    <property type="nucleotide sequence ID" value="NZ_SLZR01000005.1"/>
</dbReference>
<evidence type="ECO:0000256" key="15">
    <source>
        <dbReference type="PIRSR" id="PIRSR006135-1"/>
    </source>
</evidence>
<comment type="catalytic activity">
    <reaction evidence="2 14">
        <text>adenosylcob(III)inamide phosphate + GTP + H(+) = adenosylcob(III)inamide-GDP + diphosphate</text>
        <dbReference type="Rhea" id="RHEA:22712"/>
        <dbReference type="ChEBI" id="CHEBI:15378"/>
        <dbReference type="ChEBI" id="CHEBI:33019"/>
        <dbReference type="ChEBI" id="CHEBI:37565"/>
        <dbReference type="ChEBI" id="CHEBI:58502"/>
        <dbReference type="ChEBI" id="CHEBI:60487"/>
        <dbReference type="EC" id="2.7.7.62"/>
    </reaction>
</comment>
<dbReference type="UniPathway" id="UPA00148">
    <property type="reaction ID" value="UER00236"/>
</dbReference>
<evidence type="ECO:0000256" key="5">
    <source>
        <dbReference type="ARBA" id="ARBA00004692"/>
    </source>
</evidence>
<evidence type="ECO:0000256" key="10">
    <source>
        <dbReference type="ARBA" id="ARBA00022741"/>
    </source>
</evidence>
<keyword evidence="8 14" id="KW-0169">Cobalamin biosynthesis</keyword>
<dbReference type="GO" id="GO:0005524">
    <property type="term" value="F:ATP binding"/>
    <property type="evidence" value="ECO:0007669"/>
    <property type="project" value="UniProtKB-UniRule"/>
</dbReference>
<keyword evidence="10 14" id="KW-0547">Nucleotide-binding</keyword>
<keyword evidence="12 14" id="KW-0067">ATP-binding</keyword>
<organism evidence="17 18">
    <name type="scientific">Reinekea marinisedimentorum</name>
    <dbReference type="NCBI Taxonomy" id="230495"/>
    <lineage>
        <taxon>Bacteria</taxon>
        <taxon>Pseudomonadati</taxon>
        <taxon>Pseudomonadota</taxon>
        <taxon>Gammaproteobacteria</taxon>
        <taxon>Oceanospirillales</taxon>
        <taxon>Saccharospirillaceae</taxon>
        <taxon>Reinekea</taxon>
    </lineage>
</organism>
<evidence type="ECO:0000256" key="13">
    <source>
        <dbReference type="ARBA" id="ARBA00023134"/>
    </source>
</evidence>
<feature type="binding site" evidence="16">
    <location>
        <position position="62"/>
    </location>
    <ligand>
        <name>GTP</name>
        <dbReference type="ChEBI" id="CHEBI:37565"/>
    </ligand>
</feature>
<comment type="caution">
    <text evidence="17">The sequence shown here is derived from an EMBL/GenBank/DDBJ whole genome shotgun (WGS) entry which is preliminary data.</text>
</comment>
<dbReference type="GO" id="GO:0009236">
    <property type="term" value="P:cobalamin biosynthetic process"/>
    <property type="evidence" value="ECO:0007669"/>
    <property type="project" value="UniProtKB-UniRule"/>
</dbReference>
<evidence type="ECO:0000313" key="17">
    <source>
        <dbReference type="EMBL" id="TCS41580.1"/>
    </source>
</evidence>
<dbReference type="GO" id="GO:0043752">
    <property type="term" value="F:adenosylcobinamide kinase activity"/>
    <property type="evidence" value="ECO:0007669"/>
    <property type="project" value="UniProtKB-EC"/>
</dbReference>
<dbReference type="OrthoDB" id="9788370at2"/>
<dbReference type="Gene3D" id="3.40.50.300">
    <property type="entry name" value="P-loop containing nucleotide triphosphate hydrolases"/>
    <property type="match status" value="1"/>
</dbReference>
<dbReference type="InterPro" id="IPR003203">
    <property type="entry name" value="CobU/CobP"/>
</dbReference>
<dbReference type="InterPro" id="IPR027417">
    <property type="entry name" value="P-loop_NTPase"/>
</dbReference>
<dbReference type="Pfam" id="PF02283">
    <property type="entry name" value="CobU"/>
    <property type="match status" value="1"/>
</dbReference>
<keyword evidence="13 14" id="KW-0342">GTP-binding</keyword>
<comment type="catalytic activity">
    <reaction evidence="3">
        <text>adenosylcob(III)inamide + GTP = adenosylcob(III)inamide phosphate + GDP + H(+)</text>
        <dbReference type="Rhea" id="RHEA:15765"/>
        <dbReference type="ChEBI" id="CHEBI:2480"/>
        <dbReference type="ChEBI" id="CHEBI:15378"/>
        <dbReference type="ChEBI" id="CHEBI:37565"/>
        <dbReference type="ChEBI" id="CHEBI:58189"/>
        <dbReference type="ChEBI" id="CHEBI:58502"/>
        <dbReference type="EC" id="2.7.1.156"/>
    </reaction>
</comment>
<reference evidence="17 18" key="1">
    <citation type="submission" date="2019-03" db="EMBL/GenBank/DDBJ databases">
        <title>Genomic Encyclopedia of Archaeal and Bacterial Type Strains, Phase II (KMG-II): from individual species to whole genera.</title>
        <authorList>
            <person name="Goeker M."/>
        </authorList>
    </citation>
    <scope>NUCLEOTIDE SEQUENCE [LARGE SCALE GENOMIC DNA]</scope>
    <source>
        <strain evidence="17 18">DSM 15388</strain>
    </source>
</reference>
<dbReference type="Proteomes" id="UP000295793">
    <property type="component" value="Unassembled WGS sequence"/>
</dbReference>
<keyword evidence="17" id="KW-0548">Nucleotidyltransferase</keyword>
<dbReference type="PIRSF" id="PIRSF006135">
    <property type="entry name" value="CobU"/>
    <property type="match status" value="1"/>
</dbReference>
<accession>A0A4R3I764</accession>
<evidence type="ECO:0000313" key="18">
    <source>
        <dbReference type="Proteomes" id="UP000295793"/>
    </source>
</evidence>
<evidence type="ECO:0000256" key="3">
    <source>
        <dbReference type="ARBA" id="ARBA00001522"/>
    </source>
</evidence>
<keyword evidence="11 14" id="KW-0418">Kinase</keyword>
<comment type="pathway">
    <text evidence="5 14">Cofactor biosynthesis; adenosylcobalamin biosynthesis; adenosylcobalamin from cob(II)yrinate a,c-diamide: step 6/7.</text>
</comment>
<feature type="binding site" evidence="16">
    <location>
        <begin position="9"/>
        <end position="16"/>
    </location>
    <ligand>
        <name>GTP</name>
        <dbReference type="ChEBI" id="CHEBI:37565"/>
    </ligand>
</feature>
<evidence type="ECO:0000256" key="9">
    <source>
        <dbReference type="ARBA" id="ARBA00022679"/>
    </source>
</evidence>
<comment type="function">
    <text evidence="4 14">Catalyzes ATP-dependent phosphorylation of adenosylcobinamide and addition of GMP to adenosylcobinamide phosphate.</text>
</comment>
<dbReference type="AlphaFoldDB" id="A0A4R3I764"/>
<dbReference type="EMBL" id="SLZR01000005">
    <property type="protein sequence ID" value="TCS41580.1"/>
    <property type="molecule type" value="Genomic_DNA"/>
</dbReference>
<comment type="pathway">
    <text evidence="6 14">Cofactor biosynthesis; adenosylcobalamin biosynthesis; adenosylcobalamin from cob(II)yrinate a,c-diamide: step 5/7.</text>
</comment>
<protein>
    <recommendedName>
        <fullName evidence="14">Bifunctional adenosylcobalamin biosynthesis protein</fullName>
        <ecNumber evidence="14">2.7.1.156</ecNumber>
        <ecNumber evidence="14">2.7.7.62</ecNumber>
    </recommendedName>
</protein>
<dbReference type="CDD" id="cd00544">
    <property type="entry name" value="CobU"/>
    <property type="match status" value="1"/>
</dbReference>
<dbReference type="GO" id="GO:0008820">
    <property type="term" value="F:cobinamide phosphate guanylyltransferase activity"/>
    <property type="evidence" value="ECO:0007669"/>
    <property type="project" value="UniProtKB-UniRule"/>
</dbReference>
<comment type="catalytic activity">
    <reaction evidence="1 14">
        <text>adenosylcob(III)inamide + ATP = adenosylcob(III)inamide phosphate + ADP + H(+)</text>
        <dbReference type="Rhea" id="RHEA:15769"/>
        <dbReference type="ChEBI" id="CHEBI:2480"/>
        <dbReference type="ChEBI" id="CHEBI:15378"/>
        <dbReference type="ChEBI" id="CHEBI:30616"/>
        <dbReference type="ChEBI" id="CHEBI:58502"/>
        <dbReference type="ChEBI" id="CHEBI:456216"/>
        <dbReference type="EC" id="2.7.1.156"/>
    </reaction>
</comment>
<dbReference type="EC" id="2.7.7.62" evidence="14"/>
<keyword evidence="18" id="KW-1185">Reference proteome</keyword>
<evidence type="ECO:0000256" key="6">
    <source>
        <dbReference type="ARBA" id="ARBA00005159"/>
    </source>
</evidence>
<evidence type="ECO:0000256" key="16">
    <source>
        <dbReference type="PIRSR" id="PIRSR006135-2"/>
    </source>
</evidence>
<evidence type="ECO:0000256" key="1">
    <source>
        <dbReference type="ARBA" id="ARBA00000312"/>
    </source>
</evidence>
<keyword evidence="9 14" id="KW-0808">Transferase</keyword>
<evidence type="ECO:0000256" key="2">
    <source>
        <dbReference type="ARBA" id="ARBA00000711"/>
    </source>
</evidence>
<evidence type="ECO:0000256" key="8">
    <source>
        <dbReference type="ARBA" id="ARBA00022573"/>
    </source>
</evidence>
<name>A0A4R3I764_9GAMM</name>
<evidence type="ECO:0000256" key="11">
    <source>
        <dbReference type="ARBA" id="ARBA00022777"/>
    </source>
</evidence>
<gene>
    <name evidence="17" type="ORF">BCF53_1055</name>
</gene>
<evidence type="ECO:0000256" key="7">
    <source>
        <dbReference type="ARBA" id="ARBA00007490"/>
    </source>
</evidence>
<comment type="similarity">
    <text evidence="7 14">Belongs to the CobU/CobP family.</text>
</comment>
<feature type="active site" description="GMP-histidine intermediate" evidence="15">
    <location>
        <position position="50"/>
    </location>
</feature>
<feature type="binding site" evidence="16">
    <location>
        <begin position="34"/>
        <end position="36"/>
    </location>
    <ligand>
        <name>GTP</name>
        <dbReference type="ChEBI" id="CHEBI:37565"/>
    </ligand>
</feature>
<proteinExistence type="inferred from homology"/>
<sequence>MANITLITGGVKSGKSRLAMRLLEEATDSPCLVATARRTDAEMNRRIEHHIASRGEHWQCIETPLELPETLTEFQGAVVVDCLGTWVTNLLIETPGQLEQRIQDFTAALQQRTQPTLLVSNECGLGVIGADALTRRFVDELGLLNQQVAGLADRVCFCVSGLEHWIKT</sequence>
<feature type="binding site" evidence="16">
    <location>
        <position position="81"/>
    </location>
    <ligand>
        <name>GTP</name>
        <dbReference type="ChEBI" id="CHEBI:37565"/>
    </ligand>
</feature>
<evidence type="ECO:0000256" key="4">
    <source>
        <dbReference type="ARBA" id="ARBA00003889"/>
    </source>
</evidence>
<evidence type="ECO:0000256" key="12">
    <source>
        <dbReference type="ARBA" id="ARBA00022840"/>
    </source>
</evidence>
<dbReference type="NCBIfam" id="NF004469">
    <property type="entry name" value="PRK05800.1"/>
    <property type="match status" value="1"/>
</dbReference>
<evidence type="ECO:0000256" key="14">
    <source>
        <dbReference type="PIRNR" id="PIRNR006135"/>
    </source>
</evidence>
<dbReference type="SUPFAM" id="SSF52540">
    <property type="entry name" value="P-loop containing nucleoside triphosphate hydrolases"/>
    <property type="match status" value="1"/>
</dbReference>
<dbReference type="PANTHER" id="PTHR34848">
    <property type="match status" value="1"/>
</dbReference>
<dbReference type="EC" id="2.7.1.156" evidence="14"/>
<dbReference type="GO" id="GO:0005525">
    <property type="term" value="F:GTP binding"/>
    <property type="evidence" value="ECO:0007669"/>
    <property type="project" value="UniProtKB-UniRule"/>
</dbReference>